<feature type="transmembrane region" description="Helical" evidence="2">
    <location>
        <begin position="438"/>
        <end position="464"/>
    </location>
</feature>
<organism evidence="3 4">
    <name type="scientific">Neolentinus lepideus HHB14362 ss-1</name>
    <dbReference type="NCBI Taxonomy" id="1314782"/>
    <lineage>
        <taxon>Eukaryota</taxon>
        <taxon>Fungi</taxon>
        <taxon>Dikarya</taxon>
        <taxon>Basidiomycota</taxon>
        <taxon>Agaricomycotina</taxon>
        <taxon>Agaricomycetes</taxon>
        <taxon>Gloeophyllales</taxon>
        <taxon>Gloeophyllaceae</taxon>
        <taxon>Neolentinus</taxon>
    </lineage>
</organism>
<feature type="transmembrane region" description="Helical" evidence="2">
    <location>
        <begin position="111"/>
        <end position="130"/>
    </location>
</feature>
<feature type="compositionally biased region" description="Low complexity" evidence="1">
    <location>
        <begin position="567"/>
        <end position="584"/>
    </location>
</feature>
<keyword evidence="4" id="KW-1185">Reference proteome</keyword>
<protein>
    <submittedName>
        <fullName evidence="3">Uncharacterized protein</fullName>
    </submittedName>
</protein>
<accession>A0A165VY44</accession>
<evidence type="ECO:0000313" key="3">
    <source>
        <dbReference type="EMBL" id="KZT30370.1"/>
    </source>
</evidence>
<feature type="compositionally biased region" description="Basic and acidic residues" evidence="1">
    <location>
        <begin position="541"/>
        <end position="563"/>
    </location>
</feature>
<gene>
    <name evidence="3" type="ORF">NEOLEDRAFT_1173810</name>
</gene>
<dbReference type="Proteomes" id="UP000076761">
    <property type="component" value="Unassembled WGS sequence"/>
</dbReference>
<feature type="region of interest" description="Disordered" evidence="1">
    <location>
        <begin position="379"/>
        <end position="412"/>
    </location>
</feature>
<dbReference type="AlphaFoldDB" id="A0A165VY44"/>
<feature type="compositionally biased region" description="Basic and acidic residues" evidence="1">
    <location>
        <begin position="385"/>
        <end position="397"/>
    </location>
</feature>
<dbReference type="EMBL" id="KV425551">
    <property type="protein sequence ID" value="KZT30370.1"/>
    <property type="molecule type" value="Genomic_DNA"/>
</dbReference>
<evidence type="ECO:0000256" key="2">
    <source>
        <dbReference type="SAM" id="Phobius"/>
    </source>
</evidence>
<feature type="transmembrane region" description="Helical" evidence="2">
    <location>
        <begin position="208"/>
        <end position="231"/>
    </location>
</feature>
<dbReference type="InParanoid" id="A0A165VY44"/>
<sequence>MSSDPPEITGASYAKLGESWITPATDVLATATSWSSSSPPFPTYALPSPEPSISLSIAGIDAVVVGLSTTFSLTPYVPPSISSYRPIYSALPDGSFVTPTFLESMGRANGLLFALGAFIAFFIRNIIVSISYVRRGRVKHKYLFYALLVSQILGPVGLVPLIVSYFKPLDCTVVNRVTFMSVVLSQSLLMTGILGVKAYRCLSDSKVVLAVISAFQLGIVTCAVCDLVGLQGKKHILGSCALAGHTRFVQIVFFLFCAEGLFICTCFVRALWKSSRTSTIPGRLSIHLTSASEQSVNRRRSTNVQDPPRSRRGWWDYVPEVPKVSEPQSPDGPKTEDKGNGSGMLWASFRWLIMREDVPAYAYQRKPSLPGPYPLRHPGIPLRPRGRDQNTHPDFGRLRGQPHPAQRSPSLSASTRRLGKFIPRMELFKEVMRNELGYTAFLAITCAVSAVLSTVGVNLGLLFSPGGWTGLNWLVMSLLVVHSFSRVVRRHEREALLQHPAAWDPMYRAEEALFTSRHRQPESWRYWSNDGCAHCRTNHGSGEEDRRSSVEKSSTEASRDIRRPGHPSLSWLRPRSSSTSSLPSFEIKTAASTPTPLSSFHAVSVTGEPSIRSVKSASPSESGEVPNDRS</sequence>
<feature type="region of interest" description="Disordered" evidence="1">
    <location>
        <begin position="538"/>
        <end position="630"/>
    </location>
</feature>
<evidence type="ECO:0000313" key="4">
    <source>
        <dbReference type="Proteomes" id="UP000076761"/>
    </source>
</evidence>
<feature type="transmembrane region" description="Helical" evidence="2">
    <location>
        <begin position="178"/>
        <end position="196"/>
    </location>
</feature>
<evidence type="ECO:0000256" key="1">
    <source>
        <dbReference type="SAM" id="MobiDB-lite"/>
    </source>
</evidence>
<dbReference type="OrthoDB" id="3267487at2759"/>
<proteinExistence type="predicted"/>
<name>A0A165VY44_9AGAM</name>
<reference evidence="3 4" key="1">
    <citation type="journal article" date="2016" name="Mol. Biol. Evol.">
        <title>Comparative Genomics of Early-Diverging Mushroom-Forming Fungi Provides Insights into the Origins of Lignocellulose Decay Capabilities.</title>
        <authorList>
            <person name="Nagy L.G."/>
            <person name="Riley R."/>
            <person name="Tritt A."/>
            <person name="Adam C."/>
            <person name="Daum C."/>
            <person name="Floudas D."/>
            <person name="Sun H."/>
            <person name="Yadav J.S."/>
            <person name="Pangilinan J."/>
            <person name="Larsson K.H."/>
            <person name="Matsuura K."/>
            <person name="Barry K."/>
            <person name="Labutti K."/>
            <person name="Kuo R."/>
            <person name="Ohm R.A."/>
            <person name="Bhattacharya S.S."/>
            <person name="Shirouzu T."/>
            <person name="Yoshinaga Y."/>
            <person name="Martin F.M."/>
            <person name="Grigoriev I.V."/>
            <person name="Hibbett D.S."/>
        </authorList>
    </citation>
    <scope>NUCLEOTIDE SEQUENCE [LARGE SCALE GENOMIC DNA]</scope>
    <source>
        <strain evidence="3 4">HHB14362 ss-1</strain>
    </source>
</reference>
<keyword evidence="2" id="KW-1133">Transmembrane helix</keyword>
<feature type="transmembrane region" description="Helical" evidence="2">
    <location>
        <begin position="251"/>
        <end position="272"/>
    </location>
</feature>
<feature type="transmembrane region" description="Helical" evidence="2">
    <location>
        <begin position="470"/>
        <end position="488"/>
    </location>
</feature>
<feature type="transmembrane region" description="Helical" evidence="2">
    <location>
        <begin position="142"/>
        <end position="166"/>
    </location>
</feature>
<keyword evidence="2" id="KW-0812">Transmembrane</keyword>
<keyword evidence="2" id="KW-0472">Membrane</keyword>
<feature type="region of interest" description="Disordered" evidence="1">
    <location>
        <begin position="296"/>
        <end position="341"/>
    </location>
</feature>